<dbReference type="InterPro" id="IPR036388">
    <property type="entry name" value="WH-like_DNA-bd_sf"/>
</dbReference>
<sequence length="337" mass="37947">MTPTVPFLTLTLTLTLTLITMTETKGAVENSDFLLELYHDASECCPDEFRLRVLANLQRRIPFDFGVWGGGWADGRLVTDLSVLNQSEAILGDWEVVAQQDAFCDLTLDRLGETARFDDVPGYRDSLAFNEHWQRFNASHMMATIVGEETDGYVSFVGLCAEQRPKPFSNEERSFKQAIMPHLSQALRMNRELWAGRAIMEQDEVILVDRAGWVLSAQGAFRDLAEGEWDGRLAQLPGRVMDALRAGRRWRGKTLEMRMRPFGSNYLVHMTSQHLALSALSAREREVAELFASGQTYKQVARALEKSPSTVRNQVARIYEKLGISNKAELASVLAAR</sequence>
<evidence type="ECO:0000256" key="1">
    <source>
        <dbReference type="ARBA" id="ARBA00023015"/>
    </source>
</evidence>
<dbReference type="GO" id="GO:0006355">
    <property type="term" value="P:regulation of DNA-templated transcription"/>
    <property type="evidence" value="ECO:0007669"/>
    <property type="project" value="InterPro"/>
</dbReference>
<keyword evidence="1" id="KW-0805">Transcription regulation</keyword>
<dbReference type="EMBL" id="FZQB01000028">
    <property type="protein sequence ID" value="SNT76778.1"/>
    <property type="molecule type" value="Genomic_DNA"/>
</dbReference>
<protein>
    <submittedName>
        <fullName evidence="5">Transcriptional regulator, LuxR family</fullName>
    </submittedName>
</protein>
<dbReference type="GO" id="GO:0003677">
    <property type="term" value="F:DNA binding"/>
    <property type="evidence" value="ECO:0007669"/>
    <property type="project" value="UniProtKB-KW"/>
</dbReference>
<evidence type="ECO:0000313" key="6">
    <source>
        <dbReference type="Proteomes" id="UP000198307"/>
    </source>
</evidence>
<evidence type="ECO:0000256" key="2">
    <source>
        <dbReference type="ARBA" id="ARBA00023125"/>
    </source>
</evidence>
<dbReference type="InterPro" id="IPR000792">
    <property type="entry name" value="Tscrpt_reg_LuxR_C"/>
</dbReference>
<dbReference type="CDD" id="cd06170">
    <property type="entry name" value="LuxR_C_like"/>
    <property type="match status" value="1"/>
</dbReference>
<organism evidence="5 6">
    <name type="scientific">Paracoccus seriniphilus</name>
    <dbReference type="NCBI Taxonomy" id="184748"/>
    <lineage>
        <taxon>Bacteria</taxon>
        <taxon>Pseudomonadati</taxon>
        <taxon>Pseudomonadota</taxon>
        <taxon>Alphaproteobacteria</taxon>
        <taxon>Rhodobacterales</taxon>
        <taxon>Paracoccaceae</taxon>
        <taxon>Paracoccus</taxon>
    </lineage>
</organism>
<gene>
    <name evidence="5" type="ORF">SAMN05444959_1286</name>
</gene>
<dbReference type="PANTHER" id="PTHR44688">
    <property type="entry name" value="DNA-BINDING TRANSCRIPTIONAL ACTIVATOR DEVR_DOSR"/>
    <property type="match status" value="1"/>
</dbReference>
<reference evidence="5 6" key="1">
    <citation type="submission" date="2017-07" db="EMBL/GenBank/DDBJ databases">
        <authorList>
            <person name="Sun Z.S."/>
            <person name="Albrecht U."/>
            <person name="Echele G."/>
            <person name="Lee C.C."/>
        </authorList>
    </citation>
    <scope>NUCLEOTIDE SEQUENCE [LARGE SCALE GENOMIC DNA]</scope>
    <source>
        <strain evidence="5 6">DSM 14827</strain>
    </source>
</reference>
<dbReference type="SUPFAM" id="SSF46894">
    <property type="entry name" value="C-terminal effector domain of the bipartite response regulators"/>
    <property type="match status" value="1"/>
</dbReference>
<name>A0A239Q383_9RHOB</name>
<dbReference type="PROSITE" id="PS50043">
    <property type="entry name" value="HTH_LUXR_2"/>
    <property type="match status" value="1"/>
</dbReference>
<dbReference type="Gene3D" id="1.10.10.10">
    <property type="entry name" value="Winged helix-like DNA-binding domain superfamily/Winged helix DNA-binding domain"/>
    <property type="match status" value="1"/>
</dbReference>
<keyword evidence="6" id="KW-1185">Reference proteome</keyword>
<dbReference type="PANTHER" id="PTHR44688:SF16">
    <property type="entry name" value="DNA-BINDING TRANSCRIPTIONAL ACTIVATOR DEVR_DOSR"/>
    <property type="match status" value="1"/>
</dbReference>
<dbReference type="Proteomes" id="UP000198307">
    <property type="component" value="Unassembled WGS sequence"/>
</dbReference>
<evidence type="ECO:0000259" key="4">
    <source>
        <dbReference type="PROSITE" id="PS50043"/>
    </source>
</evidence>
<dbReference type="InterPro" id="IPR016032">
    <property type="entry name" value="Sig_transdc_resp-reg_C-effctor"/>
</dbReference>
<dbReference type="RefSeq" id="WP_218822627.1">
    <property type="nucleotide sequence ID" value="NZ_CP067129.1"/>
</dbReference>
<evidence type="ECO:0000256" key="3">
    <source>
        <dbReference type="ARBA" id="ARBA00023163"/>
    </source>
</evidence>
<dbReference type="AlphaFoldDB" id="A0A239Q383"/>
<keyword evidence="3" id="KW-0804">Transcription</keyword>
<dbReference type="Pfam" id="PF00196">
    <property type="entry name" value="GerE"/>
    <property type="match status" value="1"/>
</dbReference>
<dbReference type="PRINTS" id="PR00038">
    <property type="entry name" value="HTHLUXR"/>
</dbReference>
<keyword evidence="2" id="KW-0238">DNA-binding</keyword>
<evidence type="ECO:0000313" key="5">
    <source>
        <dbReference type="EMBL" id="SNT76778.1"/>
    </source>
</evidence>
<accession>A0A239Q383</accession>
<feature type="domain" description="HTH luxR-type" evidence="4">
    <location>
        <begin position="273"/>
        <end position="337"/>
    </location>
</feature>
<proteinExistence type="predicted"/>
<dbReference type="SMART" id="SM00421">
    <property type="entry name" value="HTH_LUXR"/>
    <property type="match status" value="1"/>
</dbReference>